<dbReference type="InterPro" id="IPR002933">
    <property type="entry name" value="Peptidase_M20"/>
</dbReference>
<dbReference type="EMBL" id="AP017378">
    <property type="protein sequence ID" value="BBD08599.1"/>
    <property type="molecule type" value="Genomic_DNA"/>
</dbReference>
<protein>
    <submittedName>
        <fullName evidence="7">Peptidase M20</fullName>
    </submittedName>
</protein>
<keyword evidence="4" id="KW-0862">Zinc</keyword>
<evidence type="ECO:0000256" key="4">
    <source>
        <dbReference type="ARBA" id="ARBA00022833"/>
    </source>
</evidence>
<dbReference type="PANTHER" id="PTHR43808">
    <property type="entry name" value="ACETYLORNITHINE DEACETYLASE"/>
    <property type="match status" value="1"/>
</dbReference>
<organism evidence="7 8">
    <name type="scientific">Desulfovibrio ferrophilus</name>
    <dbReference type="NCBI Taxonomy" id="241368"/>
    <lineage>
        <taxon>Bacteria</taxon>
        <taxon>Pseudomonadati</taxon>
        <taxon>Thermodesulfobacteriota</taxon>
        <taxon>Desulfovibrionia</taxon>
        <taxon>Desulfovibrionales</taxon>
        <taxon>Desulfovibrionaceae</taxon>
        <taxon>Desulfovibrio</taxon>
    </lineage>
</organism>
<evidence type="ECO:0000256" key="5">
    <source>
        <dbReference type="ARBA" id="ARBA00023285"/>
    </source>
</evidence>
<dbReference type="InterPro" id="IPR050072">
    <property type="entry name" value="Peptidase_M20A"/>
</dbReference>
<evidence type="ECO:0000313" key="8">
    <source>
        <dbReference type="Proteomes" id="UP000269883"/>
    </source>
</evidence>
<dbReference type="PROSITE" id="PS00758">
    <property type="entry name" value="ARGE_DAPE_CPG2_1"/>
    <property type="match status" value="1"/>
</dbReference>
<evidence type="ECO:0000256" key="3">
    <source>
        <dbReference type="ARBA" id="ARBA00022801"/>
    </source>
</evidence>
<dbReference type="Gene3D" id="3.40.630.10">
    <property type="entry name" value="Zn peptidases"/>
    <property type="match status" value="1"/>
</dbReference>
<sequence>MDNLDELIALTSKLIRFKSTSSRPEEIDSCAAYIHAWLKANGIASQLTHNNDVPCVSVLPKDDAVPVLLMAHFDVVEAEDDSLFEPKVENGSLWGRGSLDDKYGVAMSMLRYRDSLREVVAQGGTQADMPFGLLLTGDEESGGHDGARTLLKQVRTNFCIALDGGAPDTVIIKQKGILNLRLTAQGKAAHGARPWRGENAADLLIEDYLRLKELFPDKGGEHWHRTLNLGALHTGSNSLNQVPAEAHALFDVRYTEEDTPDELVKAMRATIRGTLEVLVQEPQLIPYETPYLGLLLEQHPDMHPGCAHGASDARFLTERGIPGVVWGAWGSSTAHSLAEHVTLESLNTLSRRLQSFLQAIPINIPIKN</sequence>
<feature type="domain" description="Peptidase M20 dimerisation" evidence="6">
    <location>
        <begin position="173"/>
        <end position="272"/>
    </location>
</feature>
<dbReference type="SUPFAM" id="SSF55031">
    <property type="entry name" value="Bacterial exopeptidase dimerisation domain"/>
    <property type="match status" value="1"/>
</dbReference>
<dbReference type="AlphaFoldDB" id="A0A2Z6AZD1"/>
<reference evidence="7 8" key="1">
    <citation type="journal article" date="2018" name="Sci. Adv.">
        <title>Multi-heme cytochromes provide a pathway for survival in energy-limited environments.</title>
        <authorList>
            <person name="Deng X."/>
            <person name="Dohmae N."/>
            <person name="Nealson K.H."/>
            <person name="Hashimoto K."/>
            <person name="Okamoto A."/>
        </authorList>
    </citation>
    <scope>NUCLEOTIDE SEQUENCE [LARGE SCALE GENOMIC DNA]</scope>
    <source>
        <strain evidence="7 8">IS5</strain>
    </source>
</reference>
<dbReference type="RefSeq" id="WP_126378823.1">
    <property type="nucleotide sequence ID" value="NZ_AP017378.1"/>
</dbReference>
<evidence type="ECO:0000256" key="1">
    <source>
        <dbReference type="ARBA" id="ARBA00001947"/>
    </source>
</evidence>
<dbReference type="GO" id="GO:0046872">
    <property type="term" value="F:metal ion binding"/>
    <property type="evidence" value="ECO:0007669"/>
    <property type="project" value="UniProtKB-KW"/>
</dbReference>
<keyword evidence="8" id="KW-1185">Reference proteome</keyword>
<keyword evidence="5" id="KW-0170">Cobalt</keyword>
<dbReference type="InterPro" id="IPR011650">
    <property type="entry name" value="Peptidase_M20_dimer"/>
</dbReference>
<dbReference type="GO" id="GO:0008777">
    <property type="term" value="F:acetylornithine deacetylase activity"/>
    <property type="evidence" value="ECO:0007669"/>
    <property type="project" value="TreeGrafter"/>
</dbReference>
<evidence type="ECO:0000259" key="6">
    <source>
        <dbReference type="Pfam" id="PF07687"/>
    </source>
</evidence>
<dbReference type="Pfam" id="PF01546">
    <property type="entry name" value="Peptidase_M20"/>
    <property type="match status" value="1"/>
</dbReference>
<dbReference type="Proteomes" id="UP000269883">
    <property type="component" value="Chromosome"/>
</dbReference>
<dbReference type="InterPro" id="IPR001261">
    <property type="entry name" value="ArgE/DapE_CS"/>
</dbReference>
<dbReference type="Gene3D" id="3.30.70.360">
    <property type="match status" value="1"/>
</dbReference>
<keyword evidence="2" id="KW-0479">Metal-binding</keyword>
<name>A0A2Z6AZD1_9BACT</name>
<dbReference type="OrthoDB" id="9809784at2"/>
<dbReference type="KEGG" id="dfl:DFE_1873"/>
<dbReference type="GO" id="GO:0006526">
    <property type="term" value="P:L-arginine biosynthetic process"/>
    <property type="evidence" value="ECO:0007669"/>
    <property type="project" value="TreeGrafter"/>
</dbReference>
<accession>A0A2Z6AZD1</accession>
<evidence type="ECO:0000256" key="2">
    <source>
        <dbReference type="ARBA" id="ARBA00022723"/>
    </source>
</evidence>
<evidence type="ECO:0000313" key="7">
    <source>
        <dbReference type="EMBL" id="BBD08599.1"/>
    </source>
</evidence>
<comment type="cofactor">
    <cofactor evidence="1">
        <name>Zn(2+)</name>
        <dbReference type="ChEBI" id="CHEBI:29105"/>
    </cofactor>
</comment>
<dbReference type="Pfam" id="PF07687">
    <property type="entry name" value="M20_dimer"/>
    <property type="match status" value="1"/>
</dbReference>
<dbReference type="PANTHER" id="PTHR43808:SF31">
    <property type="entry name" value="N-ACETYL-L-CITRULLINE DEACETYLASE"/>
    <property type="match status" value="1"/>
</dbReference>
<dbReference type="InterPro" id="IPR036264">
    <property type="entry name" value="Bact_exopeptidase_dim_dom"/>
</dbReference>
<dbReference type="SUPFAM" id="SSF53187">
    <property type="entry name" value="Zn-dependent exopeptidases"/>
    <property type="match status" value="1"/>
</dbReference>
<gene>
    <name evidence="7" type="ORF">DFE_1873</name>
</gene>
<keyword evidence="3" id="KW-0378">Hydrolase</keyword>
<proteinExistence type="predicted"/>